<dbReference type="PANTHER" id="PTHR43630">
    <property type="entry name" value="POLY-BETA-1,6-N-ACETYL-D-GLUCOSAMINE SYNTHASE"/>
    <property type="match status" value="1"/>
</dbReference>
<dbReference type="RefSeq" id="WP_311402321.1">
    <property type="nucleotide sequence ID" value="NZ_JAVRBG010000013.1"/>
</dbReference>
<evidence type="ECO:0000256" key="2">
    <source>
        <dbReference type="ARBA" id="ARBA00022676"/>
    </source>
</evidence>
<dbReference type="Proteomes" id="UP001182991">
    <property type="component" value="Unassembled WGS sequence"/>
</dbReference>
<feature type="transmembrane region" description="Helical" evidence="4">
    <location>
        <begin position="310"/>
        <end position="329"/>
    </location>
</feature>
<comment type="similarity">
    <text evidence="1">Belongs to the glycosyltransferase 2 family.</text>
</comment>
<dbReference type="PANTHER" id="PTHR43630:SF1">
    <property type="entry name" value="POLY-BETA-1,6-N-ACETYL-D-GLUCOSAMINE SYNTHASE"/>
    <property type="match status" value="1"/>
</dbReference>
<organism evidence="6 7">
    <name type="scientific">Mesonia ostreae</name>
    <dbReference type="NCBI Taxonomy" id="861110"/>
    <lineage>
        <taxon>Bacteria</taxon>
        <taxon>Pseudomonadati</taxon>
        <taxon>Bacteroidota</taxon>
        <taxon>Flavobacteriia</taxon>
        <taxon>Flavobacteriales</taxon>
        <taxon>Flavobacteriaceae</taxon>
        <taxon>Mesonia</taxon>
    </lineage>
</organism>
<keyword evidence="4" id="KW-1133">Transmembrane helix</keyword>
<evidence type="ECO:0000313" key="7">
    <source>
        <dbReference type="Proteomes" id="UP001182991"/>
    </source>
</evidence>
<evidence type="ECO:0000313" key="6">
    <source>
        <dbReference type="EMBL" id="MDT0295383.1"/>
    </source>
</evidence>
<keyword evidence="4" id="KW-0472">Membrane</keyword>
<gene>
    <name evidence="6" type="ORF">RLT85_12160</name>
</gene>
<accession>A0ABU2KKX7</accession>
<dbReference type="Pfam" id="PF00535">
    <property type="entry name" value="Glycos_transf_2"/>
    <property type="match status" value="1"/>
</dbReference>
<dbReference type="Gene3D" id="3.90.550.10">
    <property type="entry name" value="Spore Coat Polysaccharide Biosynthesis Protein SpsA, Chain A"/>
    <property type="match status" value="1"/>
</dbReference>
<dbReference type="InterPro" id="IPR029044">
    <property type="entry name" value="Nucleotide-diphossugar_trans"/>
</dbReference>
<evidence type="ECO:0000259" key="5">
    <source>
        <dbReference type="Pfam" id="PF00535"/>
    </source>
</evidence>
<keyword evidence="3 6" id="KW-0808">Transferase</keyword>
<name>A0ABU2KKX7_9FLAO</name>
<protein>
    <submittedName>
        <fullName evidence="6">Glycosyltransferase</fullName>
        <ecNumber evidence="6">2.4.-.-</ecNumber>
    </submittedName>
</protein>
<evidence type="ECO:0000256" key="4">
    <source>
        <dbReference type="SAM" id="Phobius"/>
    </source>
</evidence>
<feature type="domain" description="Glycosyltransferase 2-like" evidence="5">
    <location>
        <begin position="46"/>
        <end position="179"/>
    </location>
</feature>
<keyword evidence="2 6" id="KW-0328">Glycosyltransferase</keyword>
<dbReference type="SUPFAM" id="SSF53448">
    <property type="entry name" value="Nucleotide-diphospho-sugar transferases"/>
    <property type="match status" value="1"/>
</dbReference>
<evidence type="ECO:0000256" key="1">
    <source>
        <dbReference type="ARBA" id="ARBA00006739"/>
    </source>
</evidence>
<comment type="caution">
    <text evidence="6">The sequence shown here is derived from an EMBL/GenBank/DDBJ whole genome shotgun (WGS) entry which is preliminary data.</text>
</comment>
<dbReference type="EMBL" id="JAVRBG010000013">
    <property type="protein sequence ID" value="MDT0295383.1"/>
    <property type="molecule type" value="Genomic_DNA"/>
</dbReference>
<evidence type="ECO:0000256" key="3">
    <source>
        <dbReference type="ARBA" id="ARBA00022679"/>
    </source>
</evidence>
<proteinExistence type="inferred from homology"/>
<feature type="transmembrane region" description="Helical" evidence="4">
    <location>
        <begin position="284"/>
        <end position="304"/>
    </location>
</feature>
<keyword evidence="4" id="KW-0812">Transmembrane</keyword>
<reference evidence="7" key="1">
    <citation type="submission" date="2023-07" db="EMBL/GenBank/DDBJ databases">
        <title>Isolating and identifying novel microbial strains from the Mariana Trench.</title>
        <authorList>
            <person name="Fu H."/>
        </authorList>
    </citation>
    <scope>NUCLEOTIDE SEQUENCE [LARGE SCALE GENOMIC DNA]</scope>
    <source>
        <strain evidence="7">T-y2</strain>
    </source>
</reference>
<dbReference type="InterPro" id="IPR001173">
    <property type="entry name" value="Glyco_trans_2-like"/>
</dbReference>
<feature type="transmembrane region" description="Helical" evidence="4">
    <location>
        <begin position="341"/>
        <end position="365"/>
    </location>
</feature>
<keyword evidence="7" id="KW-1185">Reference proteome</keyword>
<feature type="transmembrane region" description="Helical" evidence="4">
    <location>
        <begin position="6"/>
        <end position="28"/>
    </location>
</feature>
<dbReference type="EC" id="2.4.-.-" evidence="6"/>
<sequence length="372" mass="43214">MLQVLFIAFLCIVAINFSYFLFFGIFFFSYKERKIENDNQNYIPVSLIICAKNEASSLQENIPLFLKQSHPDFELILVNDTSADETLEVMEDFQRQDARIKIVNVQNNERFWGNKKYALTLGIKKAMHSHLIFTDADCKPKSNEWLSLMASQFSETKEIVLGYGSYDTIENSFLNKMIRYETLLTATQYFSYAYWGSAYMGVGRNLAYTSQLFYDHNGFVPHMNILSGDDDLFVNAAATSKNVALVLEKDGFTKSEPKNTWQEWYTQKRRHVSTASHYKPKHKFLLGLYFASQVLFWLLGAILWIADSNFAYWIIGFFIFKLFLKYIVIGKAAKTLNEKGLLWLMPFQEIVLLATQFGIFVHNLISKPVHWK</sequence>
<dbReference type="GO" id="GO:0016757">
    <property type="term" value="F:glycosyltransferase activity"/>
    <property type="evidence" value="ECO:0007669"/>
    <property type="project" value="UniProtKB-KW"/>
</dbReference>